<organism evidence="2 3">
    <name type="scientific">Kalanchoe fedtschenkoi</name>
    <name type="common">Lavender scallops</name>
    <name type="synonym">South American air plant</name>
    <dbReference type="NCBI Taxonomy" id="63787"/>
    <lineage>
        <taxon>Eukaryota</taxon>
        <taxon>Viridiplantae</taxon>
        <taxon>Streptophyta</taxon>
        <taxon>Embryophyta</taxon>
        <taxon>Tracheophyta</taxon>
        <taxon>Spermatophyta</taxon>
        <taxon>Magnoliopsida</taxon>
        <taxon>eudicotyledons</taxon>
        <taxon>Gunneridae</taxon>
        <taxon>Pentapetalae</taxon>
        <taxon>Saxifragales</taxon>
        <taxon>Crassulaceae</taxon>
        <taxon>Kalanchoe</taxon>
    </lineage>
</organism>
<evidence type="ECO:0000256" key="1">
    <source>
        <dbReference type="SAM" id="MobiDB-lite"/>
    </source>
</evidence>
<feature type="region of interest" description="Disordered" evidence="1">
    <location>
        <begin position="92"/>
        <end position="125"/>
    </location>
</feature>
<evidence type="ECO:0000313" key="3">
    <source>
        <dbReference type="Proteomes" id="UP000594263"/>
    </source>
</evidence>
<dbReference type="PANTHER" id="PTHR34188">
    <property type="entry name" value="OS01G0299500 PROTEIN"/>
    <property type="match status" value="1"/>
</dbReference>
<dbReference type="PANTHER" id="PTHR34188:SF20">
    <property type="entry name" value="PROTEIN, PUTATIVE-RELATED"/>
    <property type="match status" value="1"/>
</dbReference>
<proteinExistence type="predicted"/>
<evidence type="ECO:0000313" key="2">
    <source>
        <dbReference type="EnsemblPlants" id="Kaladp0039s0667.1.v1.1"/>
    </source>
</evidence>
<keyword evidence="3" id="KW-1185">Reference proteome</keyword>
<protein>
    <submittedName>
        <fullName evidence="2">Uncharacterized protein</fullName>
    </submittedName>
</protein>
<dbReference type="Proteomes" id="UP000594263">
    <property type="component" value="Unplaced"/>
</dbReference>
<sequence>MKFVREVSELAMMKRARIERMKILKQKKADKRSSSLGNILAMLITLIFCFVIIFQANGPPDAATSSARTTSPTPPSSLCAHCISKIRRIPSTVAANAPPDSPPPFPLQSDPKGNPIQLRSARSGP</sequence>
<accession>A0A7N0TLX2</accession>
<dbReference type="EnsemblPlants" id="Kaladp0039s0667.1.v1.1">
    <property type="protein sequence ID" value="Kaladp0039s0667.1.v1.1"/>
    <property type="gene ID" value="Kaladp0039s0667.v1.1"/>
</dbReference>
<reference evidence="2" key="1">
    <citation type="submission" date="2021-01" db="UniProtKB">
        <authorList>
            <consortium name="EnsemblPlants"/>
        </authorList>
    </citation>
    <scope>IDENTIFICATION</scope>
</reference>
<dbReference type="Gramene" id="Kaladp0039s0667.1.v1.1">
    <property type="protein sequence ID" value="Kaladp0039s0667.1.v1.1"/>
    <property type="gene ID" value="Kaladp0039s0667.v1.1"/>
</dbReference>
<name>A0A7N0TLX2_KALFE</name>
<dbReference type="AlphaFoldDB" id="A0A7N0TLX2"/>